<accession>A0ABP8IXC5</accession>
<dbReference type="Proteomes" id="UP001500454">
    <property type="component" value="Unassembled WGS sequence"/>
</dbReference>
<dbReference type="InterPro" id="IPR001387">
    <property type="entry name" value="Cro/C1-type_HTH"/>
</dbReference>
<dbReference type="CDD" id="cd00093">
    <property type="entry name" value="HTH_XRE"/>
    <property type="match status" value="1"/>
</dbReference>
<feature type="compositionally biased region" description="Pro residues" evidence="1">
    <location>
        <begin position="64"/>
        <end position="102"/>
    </location>
</feature>
<evidence type="ECO:0000313" key="3">
    <source>
        <dbReference type="EMBL" id="GAA4378384.1"/>
    </source>
</evidence>
<dbReference type="RefSeq" id="WP_345222735.1">
    <property type="nucleotide sequence ID" value="NZ_BAABHA010000002.1"/>
</dbReference>
<proteinExistence type="predicted"/>
<feature type="region of interest" description="Disordered" evidence="1">
    <location>
        <begin position="64"/>
        <end position="105"/>
    </location>
</feature>
<evidence type="ECO:0000259" key="2">
    <source>
        <dbReference type="PROSITE" id="PS50943"/>
    </source>
</evidence>
<dbReference type="Gene3D" id="1.10.260.40">
    <property type="entry name" value="lambda repressor-like DNA-binding domains"/>
    <property type="match status" value="1"/>
</dbReference>
<keyword evidence="4" id="KW-1185">Reference proteome</keyword>
<gene>
    <name evidence="3" type="ORF">GCM10023186_14880</name>
</gene>
<dbReference type="PROSITE" id="PS50943">
    <property type="entry name" value="HTH_CROC1"/>
    <property type="match status" value="1"/>
</dbReference>
<evidence type="ECO:0000256" key="1">
    <source>
        <dbReference type="SAM" id="MobiDB-lite"/>
    </source>
</evidence>
<reference evidence="4" key="1">
    <citation type="journal article" date="2019" name="Int. J. Syst. Evol. Microbiol.">
        <title>The Global Catalogue of Microorganisms (GCM) 10K type strain sequencing project: providing services to taxonomists for standard genome sequencing and annotation.</title>
        <authorList>
            <consortium name="The Broad Institute Genomics Platform"/>
            <consortium name="The Broad Institute Genome Sequencing Center for Infectious Disease"/>
            <person name="Wu L."/>
            <person name="Ma J."/>
        </authorList>
    </citation>
    <scope>NUCLEOTIDE SEQUENCE [LARGE SCALE GENOMIC DNA]</scope>
    <source>
        <strain evidence="4">JCM 17924</strain>
    </source>
</reference>
<dbReference type="Pfam" id="PF13560">
    <property type="entry name" value="HTH_31"/>
    <property type="match status" value="1"/>
</dbReference>
<feature type="domain" description="HTH cro/C1-type" evidence="2">
    <location>
        <begin position="18"/>
        <end position="47"/>
    </location>
</feature>
<protein>
    <recommendedName>
        <fullName evidence="2">HTH cro/C1-type domain-containing protein</fullName>
    </recommendedName>
</protein>
<evidence type="ECO:0000313" key="4">
    <source>
        <dbReference type="Proteomes" id="UP001500454"/>
    </source>
</evidence>
<organism evidence="3 4">
    <name type="scientific">Hymenobacter koreensis</name>
    <dbReference type="NCBI Taxonomy" id="1084523"/>
    <lineage>
        <taxon>Bacteria</taxon>
        <taxon>Pseudomonadati</taxon>
        <taxon>Bacteroidota</taxon>
        <taxon>Cytophagia</taxon>
        <taxon>Cytophagales</taxon>
        <taxon>Hymenobacteraceae</taxon>
        <taxon>Hymenobacter</taxon>
    </lineage>
</organism>
<dbReference type="InterPro" id="IPR010982">
    <property type="entry name" value="Lambda_DNA-bd_dom_sf"/>
</dbReference>
<name>A0ABP8IXC5_9BACT</name>
<sequence>MSTTASPLPDISLTTAVRLHLGLSMRQLARYLGVTAGFVNHLETGRRGLPPALAPRLLHLAQLLPPPLGPGPTTPPEPPVYAPLAPLPAPDAQLPPAPPDAAPEPLRRRRRDCQLRLLVQGQRLAQLQARAAVLAHRRWGLALLQITPAPPEPPEAARYARWLGELATDLARDEPDPAAAAATRHLLAARVAGLRAEVAALTGPHP</sequence>
<dbReference type="EMBL" id="BAABHA010000002">
    <property type="protein sequence ID" value="GAA4378384.1"/>
    <property type="molecule type" value="Genomic_DNA"/>
</dbReference>
<comment type="caution">
    <text evidence="3">The sequence shown here is derived from an EMBL/GenBank/DDBJ whole genome shotgun (WGS) entry which is preliminary data.</text>
</comment>
<dbReference type="SUPFAM" id="SSF47413">
    <property type="entry name" value="lambda repressor-like DNA-binding domains"/>
    <property type="match status" value="1"/>
</dbReference>